<sequence>MGAAGWSTYGGQASSFQNEGPLAMRHVGVVAPGTVFDRAAFQAGLQGCDVAAFTKLMECCFCGG</sequence>
<dbReference type="EMBL" id="JOPA01000031">
    <property type="protein sequence ID" value="OUI92414.1"/>
    <property type="molecule type" value="Genomic_DNA"/>
</dbReference>
<organism evidence="1 2">
    <name type="scientific">Acetobacter indonesiensis</name>
    <dbReference type="NCBI Taxonomy" id="104101"/>
    <lineage>
        <taxon>Bacteria</taxon>
        <taxon>Pseudomonadati</taxon>
        <taxon>Pseudomonadota</taxon>
        <taxon>Alphaproteobacteria</taxon>
        <taxon>Acetobacterales</taxon>
        <taxon>Acetobacteraceae</taxon>
        <taxon>Acetobacter</taxon>
    </lineage>
</organism>
<gene>
    <name evidence="1" type="ORF">HK17_10285</name>
</gene>
<dbReference type="AlphaFoldDB" id="A0A252AR71"/>
<evidence type="ECO:0000313" key="2">
    <source>
        <dbReference type="Proteomes" id="UP000194641"/>
    </source>
</evidence>
<comment type="caution">
    <text evidence="1">The sequence shown here is derived from an EMBL/GenBank/DDBJ whole genome shotgun (WGS) entry which is preliminary data.</text>
</comment>
<evidence type="ECO:0000313" key="1">
    <source>
        <dbReference type="EMBL" id="OUI92414.1"/>
    </source>
</evidence>
<reference evidence="2" key="1">
    <citation type="submission" date="2014-06" db="EMBL/GenBank/DDBJ databases">
        <authorList>
            <person name="Winans N.J."/>
            <person name="Newell P.D."/>
            <person name="Douglas A.E."/>
        </authorList>
    </citation>
    <scope>NUCLEOTIDE SEQUENCE [LARGE SCALE GENOMIC DNA]</scope>
</reference>
<accession>A0A252AR71</accession>
<name>A0A252AR71_9PROT</name>
<dbReference type="Proteomes" id="UP000194641">
    <property type="component" value="Unassembled WGS sequence"/>
</dbReference>
<protein>
    <submittedName>
        <fullName evidence="1">Uncharacterized protein</fullName>
    </submittedName>
</protein>
<proteinExistence type="predicted"/>